<evidence type="ECO:0000313" key="3">
    <source>
        <dbReference type="Proteomes" id="UP000799428"/>
    </source>
</evidence>
<name>A0A6G1K0K9_9PLEO</name>
<reference evidence="2" key="1">
    <citation type="journal article" date="2020" name="Stud. Mycol.">
        <title>101 Dothideomycetes genomes: a test case for predicting lifestyles and emergence of pathogens.</title>
        <authorList>
            <person name="Haridas S."/>
            <person name="Albert R."/>
            <person name="Binder M."/>
            <person name="Bloem J."/>
            <person name="Labutti K."/>
            <person name="Salamov A."/>
            <person name="Andreopoulos B."/>
            <person name="Baker S."/>
            <person name="Barry K."/>
            <person name="Bills G."/>
            <person name="Bluhm B."/>
            <person name="Cannon C."/>
            <person name="Castanera R."/>
            <person name="Culley D."/>
            <person name="Daum C."/>
            <person name="Ezra D."/>
            <person name="Gonzalez J."/>
            <person name="Henrissat B."/>
            <person name="Kuo A."/>
            <person name="Liang C."/>
            <person name="Lipzen A."/>
            <person name="Lutzoni F."/>
            <person name="Magnuson J."/>
            <person name="Mondo S."/>
            <person name="Nolan M."/>
            <person name="Ohm R."/>
            <person name="Pangilinan J."/>
            <person name="Park H.-J."/>
            <person name="Ramirez L."/>
            <person name="Alfaro M."/>
            <person name="Sun H."/>
            <person name="Tritt A."/>
            <person name="Yoshinaga Y."/>
            <person name="Zwiers L.-H."/>
            <person name="Turgeon B."/>
            <person name="Goodwin S."/>
            <person name="Spatafora J."/>
            <person name="Crous P."/>
            <person name="Grigoriev I."/>
        </authorList>
    </citation>
    <scope>NUCLEOTIDE SEQUENCE</scope>
    <source>
        <strain evidence="2">CBS 279.74</strain>
    </source>
</reference>
<gene>
    <name evidence="2" type="ORF">K504DRAFT_74523</name>
</gene>
<dbReference type="GO" id="GO:0008720">
    <property type="term" value="F:D-lactate dehydrogenase (NAD+) activity"/>
    <property type="evidence" value="ECO:0007669"/>
    <property type="project" value="TreeGrafter"/>
</dbReference>
<dbReference type="Pfam" id="PF01565">
    <property type="entry name" value="FAD_binding_4"/>
    <property type="match status" value="1"/>
</dbReference>
<dbReference type="InterPro" id="IPR036318">
    <property type="entry name" value="FAD-bd_PCMH-like_sf"/>
</dbReference>
<organism evidence="2 3">
    <name type="scientific">Pleomassaria siparia CBS 279.74</name>
    <dbReference type="NCBI Taxonomy" id="1314801"/>
    <lineage>
        <taxon>Eukaryota</taxon>
        <taxon>Fungi</taxon>
        <taxon>Dikarya</taxon>
        <taxon>Ascomycota</taxon>
        <taxon>Pezizomycotina</taxon>
        <taxon>Dothideomycetes</taxon>
        <taxon>Pleosporomycetidae</taxon>
        <taxon>Pleosporales</taxon>
        <taxon>Pleomassariaceae</taxon>
        <taxon>Pleomassaria</taxon>
    </lineage>
</organism>
<dbReference type="InterPro" id="IPR006094">
    <property type="entry name" value="Oxid_FAD_bind_N"/>
</dbReference>
<dbReference type="SUPFAM" id="SSF56176">
    <property type="entry name" value="FAD-binding/transporter-associated domain-like"/>
    <property type="match status" value="1"/>
</dbReference>
<dbReference type="EMBL" id="MU005776">
    <property type="protein sequence ID" value="KAF2706143.1"/>
    <property type="molecule type" value="Genomic_DNA"/>
</dbReference>
<dbReference type="Proteomes" id="UP000799428">
    <property type="component" value="Unassembled WGS sequence"/>
</dbReference>
<dbReference type="GO" id="GO:0004458">
    <property type="term" value="F:D-lactate dehydrogenase (cytochrome) activity"/>
    <property type="evidence" value="ECO:0007669"/>
    <property type="project" value="TreeGrafter"/>
</dbReference>
<dbReference type="GO" id="GO:0071949">
    <property type="term" value="F:FAD binding"/>
    <property type="evidence" value="ECO:0007669"/>
    <property type="project" value="InterPro"/>
</dbReference>
<dbReference type="InterPro" id="IPR016166">
    <property type="entry name" value="FAD-bd_PCMH"/>
</dbReference>
<dbReference type="AlphaFoldDB" id="A0A6G1K0K9"/>
<dbReference type="PROSITE" id="PS51387">
    <property type="entry name" value="FAD_PCMH"/>
    <property type="match status" value="1"/>
</dbReference>
<protein>
    <submittedName>
        <fullName evidence="2">FAD-binding domain-containing protein</fullName>
    </submittedName>
</protein>
<dbReference type="InterPro" id="IPR016169">
    <property type="entry name" value="FAD-bd_PCMH_sub2"/>
</dbReference>
<proteinExistence type="predicted"/>
<evidence type="ECO:0000259" key="1">
    <source>
        <dbReference type="PROSITE" id="PS51387"/>
    </source>
</evidence>
<accession>A0A6G1K0K9</accession>
<dbReference type="PANTHER" id="PTHR11748">
    <property type="entry name" value="D-LACTATE DEHYDROGENASE"/>
    <property type="match status" value="1"/>
</dbReference>
<evidence type="ECO:0000313" key="2">
    <source>
        <dbReference type="EMBL" id="KAF2706143.1"/>
    </source>
</evidence>
<sequence length="179" mass="18501">MALTSPLSSTPTLPLDEAPRLHYNHSAENIASLSTHLSHIASSSLPSTLVAHSSTPHSPAPATQIPALVFYPTCTQHVSSIVAACHERFVAVTSFGGGTSLGGALTCTRGGVSVDFGRMKSVDGVDEADGNVSVQAGVGWVELNEVLEGRGFWFPVDPAKGASIGGMVSRGQVPKLCHL</sequence>
<dbReference type="GO" id="GO:0005739">
    <property type="term" value="C:mitochondrion"/>
    <property type="evidence" value="ECO:0007669"/>
    <property type="project" value="TreeGrafter"/>
</dbReference>
<keyword evidence="3" id="KW-1185">Reference proteome</keyword>
<feature type="domain" description="FAD-binding PCMH-type" evidence="1">
    <location>
        <begin position="62"/>
        <end position="179"/>
    </location>
</feature>
<dbReference type="Gene3D" id="3.30.465.10">
    <property type="match status" value="1"/>
</dbReference>
<dbReference type="GO" id="GO:1903457">
    <property type="term" value="P:lactate catabolic process"/>
    <property type="evidence" value="ECO:0007669"/>
    <property type="project" value="TreeGrafter"/>
</dbReference>
<dbReference type="PANTHER" id="PTHR11748:SF116">
    <property type="entry name" value="D-LACTATE DEHYDROGENASE (CYTOCHROME) (AFU_ORTHOLOGUE AFUA_7G02560)"/>
    <property type="match status" value="1"/>
</dbReference>